<comment type="caution">
    <text evidence="2">The sequence shown here is derived from an EMBL/GenBank/DDBJ whole genome shotgun (WGS) entry which is preliminary data.</text>
</comment>
<feature type="domain" description="N-acetyltransferase" evidence="1">
    <location>
        <begin position="44"/>
        <end position="210"/>
    </location>
</feature>
<evidence type="ECO:0000313" key="2">
    <source>
        <dbReference type="EMBL" id="MBY9074297.1"/>
    </source>
</evidence>
<dbReference type="EMBL" id="JAIEZQ010000001">
    <property type="protein sequence ID" value="MBY9074297.1"/>
    <property type="molecule type" value="Genomic_DNA"/>
</dbReference>
<evidence type="ECO:0000313" key="3">
    <source>
        <dbReference type="Proteomes" id="UP000754710"/>
    </source>
</evidence>
<reference evidence="2 3" key="1">
    <citation type="submission" date="2021-08" db="EMBL/GenBank/DDBJ databases">
        <title>Nocardioides bacterium WL0053 sp. nov., isolated from the sediment.</title>
        <authorList>
            <person name="Wang L."/>
            <person name="Zhang D."/>
            <person name="Zhang A."/>
        </authorList>
    </citation>
    <scope>NUCLEOTIDE SEQUENCE [LARGE SCALE GENOMIC DNA]</scope>
    <source>
        <strain evidence="2 3">WL0053</strain>
    </source>
</reference>
<sequence length="249" mass="27706">MTGRPGNHRGNVVRRGAGRSRVPPVRTLEDIWPLFGLRITAGPLQLRPVADADIPGLVALAVEGIHPADRMPFSYPWTSAPRDELPRDMAAYYWRTRAGITPDRWTVDFAVRRDGELVGVQGFGTDGYLVTHTGETGSWLGQRHQGRGTGTLMRQTLCAFLFDHLDAEEITSAAFLDNPASLAVSRKVGYLPNGDFRERRRPGEMALNRKLRLTEPALVRHEHELRVEGLAPVRRLLGLDRADGSDRTT</sequence>
<dbReference type="Proteomes" id="UP000754710">
    <property type="component" value="Unassembled WGS sequence"/>
</dbReference>
<dbReference type="Gene3D" id="3.40.630.30">
    <property type="match status" value="1"/>
</dbReference>
<proteinExistence type="predicted"/>
<gene>
    <name evidence="2" type="ORF">K1X13_05620</name>
</gene>
<protein>
    <submittedName>
        <fullName evidence="2">GNAT family N-acetyltransferase</fullName>
    </submittedName>
</protein>
<dbReference type="SUPFAM" id="SSF55729">
    <property type="entry name" value="Acyl-CoA N-acyltransferases (Nat)"/>
    <property type="match status" value="1"/>
</dbReference>
<dbReference type="PANTHER" id="PTHR43441">
    <property type="entry name" value="RIBOSOMAL-PROTEIN-SERINE ACETYLTRANSFERASE"/>
    <property type="match status" value="1"/>
</dbReference>
<dbReference type="Pfam" id="PF13302">
    <property type="entry name" value="Acetyltransf_3"/>
    <property type="match status" value="1"/>
</dbReference>
<dbReference type="InterPro" id="IPR000182">
    <property type="entry name" value="GNAT_dom"/>
</dbReference>
<evidence type="ECO:0000259" key="1">
    <source>
        <dbReference type="PROSITE" id="PS51186"/>
    </source>
</evidence>
<dbReference type="InterPro" id="IPR016181">
    <property type="entry name" value="Acyl_CoA_acyltransferase"/>
</dbReference>
<organism evidence="2 3">
    <name type="scientific">Nocardioides jiangsuensis</name>
    <dbReference type="NCBI Taxonomy" id="2866161"/>
    <lineage>
        <taxon>Bacteria</taxon>
        <taxon>Bacillati</taxon>
        <taxon>Actinomycetota</taxon>
        <taxon>Actinomycetes</taxon>
        <taxon>Propionibacteriales</taxon>
        <taxon>Nocardioidaceae</taxon>
        <taxon>Nocardioides</taxon>
    </lineage>
</organism>
<dbReference type="PROSITE" id="PS51186">
    <property type="entry name" value="GNAT"/>
    <property type="match status" value="1"/>
</dbReference>
<dbReference type="InterPro" id="IPR051908">
    <property type="entry name" value="Ribosomal_N-acetyltransferase"/>
</dbReference>
<keyword evidence="3" id="KW-1185">Reference proteome</keyword>
<dbReference type="PANTHER" id="PTHR43441:SF11">
    <property type="entry name" value="RIBOSOMAL-PROTEIN-SERINE ACETYLTRANSFERASE"/>
    <property type="match status" value="1"/>
</dbReference>
<accession>A0ABS7RGY5</accession>
<name>A0ABS7RGY5_9ACTN</name>